<evidence type="ECO:0000256" key="1">
    <source>
        <dbReference type="SAM" id="SignalP"/>
    </source>
</evidence>
<proteinExistence type="predicted"/>
<dbReference type="EMBL" id="WHWB01034041">
    <property type="protein sequence ID" value="KAJ7414592.1"/>
    <property type="molecule type" value="Genomic_DNA"/>
</dbReference>
<sequence>MRRPTRRLALSLMGVLWLAALLLFFFGARRKLEAAEPEGHTPEVPVEHPACGIALSTSLSTWCGIILLYHKQVTCLVGVPILSICLKIVPCPSGHKDLDVARGARAFETLVGVWERGAKPSILVCREMLGTSPAASSQRYRSGFSSPFSVPIVLGRRLAHPQMTSFHGLLSWGLGEESPDWVAIYESVG</sequence>
<gene>
    <name evidence="2" type="ORF">WISP_83104</name>
</gene>
<organism evidence="2 3">
    <name type="scientific">Willisornis vidua</name>
    <name type="common">Xingu scale-backed antbird</name>
    <dbReference type="NCBI Taxonomy" id="1566151"/>
    <lineage>
        <taxon>Eukaryota</taxon>
        <taxon>Metazoa</taxon>
        <taxon>Chordata</taxon>
        <taxon>Craniata</taxon>
        <taxon>Vertebrata</taxon>
        <taxon>Euteleostomi</taxon>
        <taxon>Archelosauria</taxon>
        <taxon>Archosauria</taxon>
        <taxon>Dinosauria</taxon>
        <taxon>Saurischia</taxon>
        <taxon>Theropoda</taxon>
        <taxon>Coelurosauria</taxon>
        <taxon>Aves</taxon>
        <taxon>Neognathae</taxon>
        <taxon>Neoaves</taxon>
        <taxon>Telluraves</taxon>
        <taxon>Australaves</taxon>
        <taxon>Passeriformes</taxon>
        <taxon>Thamnophilidae</taxon>
        <taxon>Willisornis</taxon>
    </lineage>
</organism>
<feature type="signal peptide" evidence="1">
    <location>
        <begin position="1"/>
        <end position="34"/>
    </location>
</feature>
<dbReference type="Proteomes" id="UP001145742">
    <property type="component" value="Unassembled WGS sequence"/>
</dbReference>
<keyword evidence="1" id="KW-0732">Signal</keyword>
<accession>A0ABQ9D3X3</accession>
<protein>
    <submittedName>
        <fullName evidence="2">Uncharacterized protein</fullName>
    </submittedName>
</protein>
<evidence type="ECO:0000313" key="2">
    <source>
        <dbReference type="EMBL" id="KAJ7414592.1"/>
    </source>
</evidence>
<comment type="caution">
    <text evidence="2">The sequence shown here is derived from an EMBL/GenBank/DDBJ whole genome shotgun (WGS) entry which is preliminary data.</text>
</comment>
<feature type="chain" id="PRO_5046578921" evidence="1">
    <location>
        <begin position="35"/>
        <end position="189"/>
    </location>
</feature>
<keyword evidence="3" id="KW-1185">Reference proteome</keyword>
<reference evidence="2" key="1">
    <citation type="submission" date="2019-10" db="EMBL/GenBank/DDBJ databases">
        <authorList>
            <person name="Soares A.E.R."/>
            <person name="Aleixo A."/>
            <person name="Schneider P."/>
            <person name="Miyaki C.Y."/>
            <person name="Schneider M.P."/>
            <person name="Mello C."/>
            <person name="Vasconcelos A.T.R."/>
        </authorList>
    </citation>
    <scope>NUCLEOTIDE SEQUENCE</scope>
    <source>
        <tissue evidence="2">Muscle</tissue>
    </source>
</reference>
<name>A0ABQ9D3X3_9PASS</name>
<evidence type="ECO:0000313" key="3">
    <source>
        <dbReference type="Proteomes" id="UP001145742"/>
    </source>
</evidence>